<name>B4F368_RHOHA</name>
<gene>
    <name evidence="1" type="ORF">pVAPB_0750</name>
</gene>
<sequence>MPLNLLSLIRDMDRLSAETWDRIKIGDLANLKFREDSITDELLFTLMRKHPQLAVKRFNQYEEKSTGADWEWWIGSRSFGWFRLRIQAKRVHGKKYKQLDHRGDIDAGHEFQYQTLIADCQDDDATYPFHVFFNGWPETRFSESFKSDHEDRCGKLAQELWGCAAVSSYAVHDLHFNSKKTRWARRADVPRYMPVSLPWSRLFTLACKNMSDIHTAELGIGKLSPRETFTHMHSATLVAEKATREGIFGDSTEMWQDALRNHLLTDFILELPDYARETQDAWRFFASRDYFEDNQSFPPRSGEFLYRTLPDTVLVLDLESD</sequence>
<dbReference type="Pfam" id="PF20320">
    <property type="entry name" value="DUF6615"/>
    <property type="match status" value="1"/>
</dbReference>
<geneLocation type="plasmid" evidence="1">
    <name>pVAPB1593</name>
</geneLocation>
<evidence type="ECO:0000313" key="1">
    <source>
        <dbReference type="EMBL" id="CAQ30342.1"/>
    </source>
</evidence>
<organism evidence="1">
    <name type="scientific">Rhodococcus hoagii</name>
    <name type="common">Corynebacterium equii</name>
    <dbReference type="NCBI Taxonomy" id="43767"/>
    <lineage>
        <taxon>Bacteria</taxon>
        <taxon>Bacillati</taxon>
        <taxon>Actinomycetota</taxon>
        <taxon>Actinomycetes</taxon>
        <taxon>Mycobacteriales</taxon>
        <taxon>Nocardiaceae</taxon>
        <taxon>Prescottella</taxon>
    </lineage>
</organism>
<reference evidence="1" key="1">
    <citation type="journal article" date="2008" name="J. Bacteriol.">
        <title>Evolution of the Rhodococcus equi vap pathogenicity island seen through comparison of host-associated vapA and vapB virulence plasmids.</title>
        <authorList>
            <person name="Letek M."/>
            <person name="Ocampo-Sosa A.A."/>
            <person name="Sanders M."/>
            <person name="Fogarty U."/>
            <person name="Buckley T."/>
            <person name="Leadon D.P."/>
            <person name="Gonzalez P."/>
            <person name="Scortti M."/>
            <person name="Meijer W.G."/>
            <person name="Parkhill J."/>
            <person name="Bentley S."/>
            <person name="Vazquez-Boland J.A."/>
        </authorList>
    </citation>
    <scope>NUCLEOTIDE SEQUENCE [LARGE SCALE GENOMIC DNA]</scope>
    <source>
        <strain evidence="1">PAM1593</strain>
        <plasmid evidence="1">pVAPB1593</plasmid>
    </source>
</reference>
<dbReference type="RefSeq" id="WP_012532619.1">
    <property type="nucleotide sequence ID" value="NC_011150.1"/>
</dbReference>
<dbReference type="AlphaFoldDB" id="B4F368"/>
<accession>B4F368</accession>
<proteinExistence type="predicted"/>
<dbReference type="InterPro" id="IPR046723">
    <property type="entry name" value="DUF6615"/>
</dbReference>
<dbReference type="EMBL" id="AM947676">
    <property type="protein sequence ID" value="CAQ30342.1"/>
    <property type="molecule type" value="Genomic_DNA"/>
</dbReference>
<protein>
    <submittedName>
        <fullName evidence="1">Uncharacterized protein</fullName>
    </submittedName>
</protein>
<keyword evidence="1" id="KW-0614">Plasmid</keyword>